<evidence type="ECO:0000256" key="2">
    <source>
        <dbReference type="ARBA" id="ARBA00022737"/>
    </source>
</evidence>
<evidence type="ECO:0000256" key="1">
    <source>
        <dbReference type="ARBA" id="ARBA00022729"/>
    </source>
</evidence>
<protein>
    <submittedName>
        <fullName evidence="5">Uncharacterized protein</fullName>
    </submittedName>
</protein>
<dbReference type="Gene3D" id="2.130.10.130">
    <property type="entry name" value="Integrin alpha, N-terminal"/>
    <property type="match status" value="1"/>
</dbReference>
<organism evidence="5 6">
    <name type="scientific">Cirrhinus mrigala</name>
    <name type="common">Mrigala</name>
    <dbReference type="NCBI Taxonomy" id="683832"/>
    <lineage>
        <taxon>Eukaryota</taxon>
        <taxon>Metazoa</taxon>
        <taxon>Chordata</taxon>
        <taxon>Craniata</taxon>
        <taxon>Vertebrata</taxon>
        <taxon>Euteleostomi</taxon>
        <taxon>Actinopterygii</taxon>
        <taxon>Neopterygii</taxon>
        <taxon>Teleostei</taxon>
        <taxon>Ostariophysi</taxon>
        <taxon>Cypriniformes</taxon>
        <taxon>Cyprinidae</taxon>
        <taxon>Labeoninae</taxon>
        <taxon>Labeonini</taxon>
        <taxon>Cirrhinus</taxon>
    </lineage>
</organism>
<feature type="repeat" description="FG-GAP" evidence="4">
    <location>
        <begin position="2"/>
        <end position="60"/>
    </location>
</feature>
<proteinExistence type="predicted"/>
<evidence type="ECO:0000313" key="5">
    <source>
        <dbReference type="EMBL" id="KAL0174236.1"/>
    </source>
</evidence>
<keyword evidence="2" id="KW-0677">Repeat</keyword>
<keyword evidence="1" id="KW-0732">Signal</keyword>
<dbReference type="EMBL" id="JAMKFB020000015">
    <property type="protein sequence ID" value="KAL0174236.1"/>
    <property type="molecule type" value="Genomic_DNA"/>
</dbReference>
<evidence type="ECO:0000256" key="4">
    <source>
        <dbReference type="PROSITE-ProRule" id="PRU00803"/>
    </source>
</evidence>
<feature type="non-terminal residue" evidence="5">
    <location>
        <position position="1"/>
    </location>
</feature>
<keyword evidence="6" id="KW-1185">Reference proteome</keyword>
<dbReference type="SUPFAM" id="SSF69318">
    <property type="entry name" value="Integrin alpha N-terminal domain"/>
    <property type="match status" value="1"/>
</dbReference>
<dbReference type="InterPro" id="IPR028994">
    <property type="entry name" value="Integrin_alpha_N"/>
</dbReference>
<accession>A0ABD0PKN4</accession>
<reference evidence="5 6" key="1">
    <citation type="submission" date="2024-05" db="EMBL/GenBank/DDBJ databases">
        <title>Genome sequencing and assembly of Indian major carp, Cirrhinus mrigala (Hamilton, 1822).</title>
        <authorList>
            <person name="Mohindra V."/>
            <person name="Chowdhury L.M."/>
            <person name="Lal K."/>
            <person name="Jena J.K."/>
        </authorList>
    </citation>
    <scope>NUCLEOTIDE SEQUENCE [LARGE SCALE GENOMIC DNA]</scope>
    <source>
        <strain evidence="5">CM1030</strain>
        <tissue evidence="5">Blood</tissue>
    </source>
</reference>
<dbReference type="InterPro" id="IPR013519">
    <property type="entry name" value="Int_alpha_beta-p"/>
</dbReference>
<dbReference type="PANTHER" id="PTHR23220:SF79">
    <property type="entry name" value="INTEGRIN ALPHA-E"/>
    <property type="match status" value="1"/>
</dbReference>
<evidence type="ECO:0000256" key="3">
    <source>
        <dbReference type="ARBA" id="ARBA00023180"/>
    </source>
</evidence>
<evidence type="ECO:0000313" key="6">
    <source>
        <dbReference type="Proteomes" id="UP001529510"/>
    </source>
</evidence>
<comment type="caution">
    <text evidence="5">The sequence shown here is derived from an EMBL/GenBank/DDBJ whole genome shotgun (WGS) entry which is preliminary data.</text>
</comment>
<keyword evidence="3" id="KW-0325">Glycoprotein</keyword>
<name>A0ABD0PKN4_CIRMR</name>
<gene>
    <name evidence="5" type="ORF">M9458_030204</name>
</gene>
<dbReference type="InterPro" id="IPR013517">
    <property type="entry name" value="FG-GAP"/>
</dbReference>
<dbReference type="SMART" id="SM00191">
    <property type="entry name" value="Int_alpha"/>
    <property type="match status" value="1"/>
</dbReference>
<feature type="non-terminal residue" evidence="5">
    <location>
        <position position="62"/>
    </location>
</feature>
<dbReference type="PROSITE" id="PS51470">
    <property type="entry name" value="FG_GAP"/>
    <property type="match status" value="1"/>
</dbReference>
<dbReference type="PANTHER" id="PTHR23220">
    <property type="entry name" value="INTEGRIN ALPHA"/>
    <property type="match status" value="1"/>
</dbReference>
<sequence length="62" mass="6460">VAMELQGDAGQTFARFGAAIASVGDIDGNKFADVAIGAPLEKESSGSIYIYNGFEEGLQFSQ</sequence>
<dbReference type="Pfam" id="PF01839">
    <property type="entry name" value="FG-GAP"/>
    <property type="match status" value="1"/>
</dbReference>
<dbReference type="Proteomes" id="UP001529510">
    <property type="component" value="Unassembled WGS sequence"/>
</dbReference>
<dbReference type="AlphaFoldDB" id="A0ABD0PKN4"/>